<accession>A0A2H3JNC3</accession>
<gene>
    <name evidence="1" type="ORF">WOLCODRAFT_21117</name>
</gene>
<evidence type="ECO:0000313" key="1">
    <source>
        <dbReference type="EMBL" id="PCH37507.1"/>
    </source>
</evidence>
<keyword evidence="2" id="KW-1185">Reference proteome</keyword>
<protein>
    <submittedName>
        <fullName evidence="1">Uncharacterized protein</fullName>
    </submittedName>
</protein>
<organism evidence="1 2">
    <name type="scientific">Wolfiporia cocos (strain MD-104)</name>
    <name type="common">Brown rot fungus</name>
    <dbReference type="NCBI Taxonomy" id="742152"/>
    <lineage>
        <taxon>Eukaryota</taxon>
        <taxon>Fungi</taxon>
        <taxon>Dikarya</taxon>
        <taxon>Basidiomycota</taxon>
        <taxon>Agaricomycotina</taxon>
        <taxon>Agaricomycetes</taxon>
        <taxon>Polyporales</taxon>
        <taxon>Phaeolaceae</taxon>
        <taxon>Wolfiporia</taxon>
    </lineage>
</organism>
<proteinExistence type="predicted"/>
<evidence type="ECO:0000313" key="2">
    <source>
        <dbReference type="Proteomes" id="UP000218811"/>
    </source>
</evidence>
<name>A0A2H3JNC3_WOLCO</name>
<sequence length="147" mass="16366">MRQPSSPKKVAVRRITGAFKVQGANTANHVPAHSLTHGVLFGLYQRVLVDVLMTGVITADLELRRGFTKHGYTVAYTIVLQWEALVPPKLMSTTAQQKHEMQQEAGSSHLTRTKLVRPGVRLGCGMYEYKFTGTEQLKARHEPGQLI</sequence>
<reference evidence="1 2" key="1">
    <citation type="journal article" date="2012" name="Science">
        <title>The Paleozoic origin of enzymatic lignin decomposition reconstructed from 31 fungal genomes.</title>
        <authorList>
            <person name="Floudas D."/>
            <person name="Binder M."/>
            <person name="Riley R."/>
            <person name="Barry K."/>
            <person name="Blanchette R.A."/>
            <person name="Henrissat B."/>
            <person name="Martinez A.T."/>
            <person name="Otillar R."/>
            <person name="Spatafora J.W."/>
            <person name="Yadav J.S."/>
            <person name="Aerts A."/>
            <person name="Benoit I."/>
            <person name="Boyd A."/>
            <person name="Carlson A."/>
            <person name="Copeland A."/>
            <person name="Coutinho P.M."/>
            <person name="de Vries R.P."/>
            <person name="Ferreira P."/>
            <person name="Findley K."/>
            <person name="Foster B."/>
            <person name="Gaskell J."/>
            <person name="Glotzer D."/>
            <person name="Gorecki P."/>
            <person name="Heitman J."/>
            <person name="Hesse C."/>
            <person name="Hori C."/>
            <person name="Igarashi K."/>
            <person name="Jurgens J.A."/>
            <person name="Kallen N."/>
            <person name="Kersten P."/>
            <person name="Kohler A."/>
            <person name="Kuees U."/>
            <person name="Kumar T.K.A."/>
            <person name="Kuo A."/>
            <person name="LaButti K."/>
            <person name="Larrondo L.F."/>
            <person name="Lindquist E."/>
            <person name="Ling A."/>
            <person name="Lombard V."/>
            <person name="Lucas S."/>
            <person name="Lundell T."/>
            <person name="Martin R."/>
            <person name="McLaughlin D.J."/>
            <person name="Morgenstern I."/>
            <person name="Morin E."/>
            <person name="Murat C."/>
            <person name="Nagy L.G."/>
            <person name="Nolan M."/>
            <person name="Ohm R.A."/>
            <person name="Patyshakuliyeva A."/>
            <person name="Rokas A."/>
            <person name="Ruiz-Duenas F.J."/>
            <person name="Sabat G."/>
            <person name="Salamov A."/>
            <person name="Samejima M."/>
            <person name="Schmutz J."/>
            <person name="Slot J.C."/>
            <person name="St John F."/>
            <person name="Stenlid J."/>
            <person name="Sun H."/>
            <person name="Sun S."/>
            <person name="Syed K."/>
            <person name="Tsang A."/>
            <person name="Wiebenga A."/>
            <person name="Young D."/>
            <person name="Pisabarro A."/>
            <person name="Eastwood D.C."/>
            <person name="Martin F."/>
            <person name="Cullen D."/>
            <person name="Grigoriev I.V."/>
            <person name="Hibbett D.S."/>
        </authorList>
    </citation>
    <scope>NUCLEOTIDE SEQUENCE [LARGE SCALE GENOMIC DNA]</scope>
    <source>
        <strain evidence="1 2">MD-104</strain>
    </source>
</reference>
<dbReference type="Proteomes" id="UP000218811">
    <property type="component" value="Unassembled WGS sequence"/>
</dbReference>
<dbReference type="AlphaFoldDB" id="A0A2H3JNC3"/>
<dbReference type="EMBL" id="KB467931">
    <property type="protein sequence ID" value="PCH37507.1"/>
    <property type="molecule type" value="Genomic_DNA"/>
</dbReference>